<evidence type="ECO:0000313" key="1">
    <source>
        <dbReference type="EMBL" id="KAK8844981.1"/>
    </source>
</evidence>
<protein>
    <submittedName>
        <fullName evidence="1">Uncharacterized protein</fullName>
    </submittedName>
</protein>
<sequence>MEPNIPENLHLQSRICKTKSKVSYGNESVNVDAEQVLTLPPLKKRHERKSFATQTLKMIASRLQYYRKILGEPESENPKKMKQRERIQKKYDHCMKVRFLLNRAAQNRYI</sequence>
<dbReference type="Proteomes" id="UP001470230">
    <property type="component" value="Unassembled WGS sequence"/>
</dbReference>
<evidence type="ECO:0000313" key="2">
    <source>
        <dbReference type="Proteomes" id="UP001470230"/>
    </source>
</evidence>
<dbReference type="EMBL" id="JAPFFF010000031">
    <property type="protein sequence ID" value="KAK8844981.1"/>
    <property type="molecule type" value="Genomic_DNA"/>
</dbReference>
<proteinExistence type="predicted"/>
<reference evidence="1 2" key="1">
    <citation type="submission" date="2024-04" db="EMBL/GenBank/DDBJ databases">
        <title>Tritrichomonas musculus Genome.</title>
        <authorList>
            <person name="Alves-Ferreira E."/>
            <person name="Grigg M."/>
            <person name="Lorenzi H."/>
            <person name="Galac M."/>
        </authorList>
    </citation>
    <scope>NUCLEOTIDE SEQUENCE [LARGE SCALE GENOMIC DNA]</scope>
    <source>
        <strain evidence="1 2">EAF2021</strain>
    </source>
</reference>
<accession>A0ABR2HE17</accession>
<organism evidence="1 2">
    <name type="scientific">Tritrichomonas musculus</name>
    <dbReference type="NCBI Taxonomy" id="1915356"/>
    <lineage>
        <taxon>Eukaryota</taxon>
        <taxon>Metamonada</taxon>
        <taxon>Parabasalia</taxon>
        <taxon>Tritrichomonadida</taxon>
        <taxon>Tritrichomonadidae</taxon>
        <taxon>Tritrichomonas</taxon>
    </lineage>
</organism>
<name>A0ABR2HE17_9EUKA</name>
<gene>
    <name evidence="1" type="ORF">M9Y10_021154</name>
</gene>
<keyword evidence="2" id="KW-1185">Reference proteome</keyword>
<comment type="caution">
    <text evidence="1">The sequence shown here is derived from an EMBL/GenBank/DDBJ whole genome shotgun (WGS) entry which is preliminary data.</text>
</comment>